<comment type="subcellular location">
    <subcellularLocation>
        <location evidence="2">Membrane</location>
        <topology evidence="2">Multi-pass membrane protein</topology>
    </subcellularLocation>
</comment>
<dbReference type="AlphaFoldDB" id="A0A0K9PR39"/>
<keyword evidence="8" id="KW-0350">Heme biosynthesis</keyword>
<dbReference type="PANTHER" id="PTHR23289:SF2">
    <property type="entry name" value="CYTOCHROME C OXIDASE ASSEMBLY PROTEIN COX15 HOMOLOG"/>
    <property type="match status" value="1"/>
</dbReference>
<dbReference type="InterPro" id="IPR023754">
    <property type="entry name" value="HemeA_Synthase_type2"/>
</dbReference>
<evidence type="ECO:0000313" key="13">
    <source>
        <dbReference type="EMBL" id="KMZ70672.1"/>
    </source>
</evidence>
<dbReference type="OrthoDB" id="1726137at2759"/>
<evidence type="ECO:0000256" key="10">
    <source>
        <dbReference type="ARBA" id="ARBA00044501"/>
    </source>
</evidence>
<comment type="cofactor">
    <cofactor evidence="1">
        <name>heme b</name>
        <dbReference type="ChEBI" id="CHEBI:60344"/>
    </cofactor>
</comment>
<dbReference type="HAMAP" id="MF_01665">
    <property type="entry name" value="HemeA_synth_type2"/>
    <property type="match status" value="1"/>
</dbReference>
<keyword evidence="9 12" id="KW-0472">Membrane</keyword>
<dbReference type="STRING" id="29655.A0A0K9PR39"/>
<dbReference type="OMA" id="AFVCYSW"/>
<evidence type="ECO:0000256" key="6">
    <source>
        <dbReference type="ARBA" id="ARBA00023002"/>
    </source>
</evidence>
<keyword evidence="3 12" id="KW-0812">Transmembrane</keyword>
<accession>A0A0K9PR39</accession>
<keyword evidence="14" id="KW-1185">Reference proteome</keyword>
<dbReference type="Pfam" id="PF02628">
    <property type="entry name" value="COX15-CtaA"/>
    <property type="match status" value="1"/>
</dbReference>
<feature type="transmembrane region" description="Helical" evidence="12">
    <location>
        <begin position="194"/>
        <end position="212"/>
    </location>
</feature>
<dbReference type="GO" id="GO:0016653">
    <property type="term" value="F:oxidoreductase activity, acting on NAD(P)H, heme protein as acceptor"/>
    <property type="evidence" value="ECO:0000318"/>
    <property type="project" value="GO_Central"/>
</dbReference>
<proteinExistence type="inferred from homology"/>
<keyword evidence="6" id="KW-0560">Oxidoreductase</keyword>
<dbReference type="GO" id="GO:0006784">
    <property type="term" value="P:heme A biosynthetic process"/>
    <property type="evidence" value="ECO:0000318"/>
    <property type="project" value="GO_Central"/>
</dbReference>
<evidence type="ECO:0000256" key="8">
    <source>
        <dbReference type="ARBA" id="ARBA00023133"/>
    </source>
</evidence>
<dbReference type="EMBL" id="LFYR01000718">
    <property type="protein sequence ID" value="KMZ70672.1"/>
    <property type="molecule type" value="Genomic_DNA"/>
</dbReference>
<evidence type="ECO:0000256" key="9">
    <source>
        <dbReference type="ARBA" id="ARBA00023136"/>
    </source>
</evidence>
<feature type="transmembrane region" description="Helical" evidence="12">
    <location>
        <begin position="224"/>
        <end position="243"/>
    </location>
</feature>
<evidence type="ECO:0000256" key="7">
    <source>
        <dbReference type="ARBA" id="ARBA00023004"/>
    </source>
</evidence>
<evidence type="ECO:0000256" key="11">
    <source>
        <dbReference type="ARBA" id="ARBA00048044"/>
    </source>
</evidence>
<evidence type="ECO:0000256" key="12">
    <source>
        <dbReference type="SAM" id="Phobius"/>
    </source>
</evidence>
<feature type="transmembrane region" description="Helical" evidence="12">
    <location>
        <begin position="369"/>
        <end position="387"/>
    </location>
</feature>
<keyword evidence="7" id="KW-0408">Iron</keyword>
<feature type="transmembrane region" description="Helical" evidence="12">
    <location>
        <begin position="399"/>
        <end position="422"/>
    </location>
</feature>
<dbReference type="GO" id="GO:0005743">
    <property type="term" value="C:mitochondrial inner membrane"/>
    <property type="evidence" value="ECO:0000318"/>
    <property type="project" value="GO_Central"/>
</dbReference>
<feature type="transmembrane region" description="Helical" evidence="12">
    <location>
        <begin position="428"/>
        <end position="448"/>
    </location>
</feature>
<dbReference type="PANTHER" id="PTHR23289">
    <property type="entry name" value="CYTOCHROME C OXIDASE ASSEMBLY PROTEIN COX15"/>
    <property type="match status" value="1"/>
</dbReference>
<evidence type="ECO:0000256" key="3">
    <source>
        <dbReference type="ARBA" id="ARBA00022692"/>
    </source>
</evidence>
<comment type="pathway">
    <text evidence="10">Porphyrin-containing compound metabolism; heme A biosynthesis; heme A from heme O: step 1/1.</text>
</comment>
<feature type="transmembrane region" description="Helical" evidence="12">
    <location>
        <begin position="110"/>
        <end position="130"/>
    </location>
</feature>
<gene>
    <name evidence="13" type="ORF">ZOSMA_196G00210</name>
</gene>
<evidence type="ECO:0000256" key="4">
    <source>
        <dbReference type="ARBA" id="ARBA00022723"/>
    </source>
</evidence>
<reference evidence="14" key="1">
    <citation type="journal article" date="2016" name="Nature">
        <title>The genome of the seagrass Zostera marina reveals angiosperm adaptation to the sea.</title>
        <authorList>
            <person name="Olsen J.L."/>
            <person name="Rouze P."/>
            <person name="Verhelst B."/>
            <person name="Lin Y.-C."/>
            <person name="Bayer T."/>
            <person name="Collen J."/>
            <person name="Dattolo E."/>
            <person name="De Paoli E."/>
            <person name="Dittami S."/>
            <person name="Maumus F."/>
            <person name="Michel G."/>
            <person name="Kersting A."/>
            <person name="Lauritano C."/>
            <person name="Lohaus R."/>
            <person name="Toepel M."/>
            <person name="Tonon T."/>
            <person name="Vanneste K."/>
            <person name="Amirebrahimi M."/>
            <person name="Brakel J."/>
            <person name="Bostroem C."/>
            <person name="Chovatia M."/>
            <person name="Grimwood J."/>
            <person name="Jenkins J.W."/>
            <person name="Jueterbock A."/>
            <person name="Mraz A."/>
            <person name="Stam W.T."/>
            <person name="Tice H."/>
            <person name="Bornberg-Bauer E."/>
            <person name="Green P.J."/>
            <person name="Pearson G.A."/>
            <person name="Procaccini G."/>
            <person name="Duarte C.M."/>
            <person name="Schmutz J."/>
            <person name="Reusch T.B.H."/>
            <person name="Van de Peer Y."/>
        </authorList>
    </citation>
    <scope>NUCLEOTIDE SEQUENCE [LARGE SCALE GENOMIC DNA]</scope>
    <source>
        <strain evidence="14">cv. Finnish</strain>
    </source>
</reference>
<dbReference type="GO" id="GO:0120547">
    <property type="term" value="F:heme A synthase activity"/>
    <property type="evidence" value="ECO:0007669"/>
    <property type="project" value="UniProtKB-EC"/>
</dbReference>
<dbReference type="GO" id="GO:0046872">
    <property type="term" value="F:metal ion binding"/>
    <property type="evidence" value="ECO:0007669"/>
    <property type="project" value="UniProtKB-KW"/>
</dbReference>
<evidence type="ECO:0000256" key="1">
    <source>
        <dbReference type="ARBA" id="ARBA00001970"/>
    </source>
</evidence>
<feature type="transmembrane region" description="Helical" evidence="12">
    <location>
        <begin position="306"/>
        <end position="326"/>
    </location>
</feature>
<evidence type="ECO:0000313" key="14">
    <source>
        <dbReference type="Proteomes" id="UP000036987"/>
    </source>
</evidence>
<keyword evidence="4" id="KW-0479">Metal-binding</keyword>
<evidence type="ECO:0000256" key="2">
    <source>
        <dbReference type="ARBA" id="ARBA00004141"/>
    </source>
</evidence>
<dbReference type="InterPro" id="IPR003780">
    <property type="entry name" value="COX15/CtaA_fam"/>
</dbReference>
<organism evidence="13 14">
    <name type="scientific">Zostera marina</name>
    <name type="common">Eelgrass</name>
    <dbReference type="NCBI Taxonomy" id="29655"/>
    <lineage>
        <taxon>Eukaryota</taxon>
        <taxon>Viridiplantae</taxon>
        <taxon>Streptophyta</taxon>
        <taxon>Embryophyta</taxon>
        <taxon>Tracheophyta</taxon>
        <taxon>Spermatophyta</taxon>
        <taxon>Magnoliopsida</taxon>
        <taxon>Liliopsida</taxon>
        <taxon>Zosteraceae</taxon>
        <taxon>Zostera</taxon>
    </lineage>
</organism>
<protein>
    <submittedName>
        <fullName evidence="13">Heme A synthase</fullName>
    </submittedName>
</protein>
<comment type="catalytic activity">
    <reaction evidence="11">
        <text>Fe(II)-heme o + 2 A + H2O = Fe(II)-heme a + 2 AH2</text>
        <dbReference type="Rhea" id="RHEA:63388"/>
        <dbReference type="ChEBI" id="CHEBI:13193"/>
        <dbReference type="ChEBI" id="CHEBI:15377"/>
        <dbReference type="ChEBI" id="CHEBI:17499"/>
        <dbReference type="ChEBI" id="CHEBI:60530"/>
        <dbReference type="ChEBI" id="CHEBI:61715"/>
        <dbReference type="EC" id="1.17.99.9"/>
    </reaction>
    <physiologicalReaction direction="left-to-right" evidence="11">
        <dbReference type="Rhea" id="RHEA:63389"/>
    </physiologicalReaction>
</comment>
<evidence type="ECO:0000256" key="5">
    <source>
        <dbReference type="ARBA" id="ARBA00022989"/>
    </source>
</evidence>
<keyword evidence="5 12" id="KW-1133">Transmembrane helix</keyword>
<sequence length="469" mass="51858">MGFRRLVLENIRRSNTRILKRVDGVIRCRASADASDLSSVSKLVNTTRAIMGSSPLVRYGVFSGFQYITKSVVPRRMSTLAYNPVKKGYSPVEKGLVSLVSGGPRAEKMVSLWLFSCSAWVFCLVLIGGITRLTKSGLSMTEWKFAGSLPPFSAEQWMVEFDKYQRSPEYKRVNKGMSIEEFKFIYWMEYAHRMWGRALGVLFAVPGTYFIANGFITRKLCVRLSGLFALGAGQGLVGWWMVRSGLEEPSSEYVQPRVSPYRLAAHLTSAFAIYCGLFWTALSVIMPEPPSRSIAFVQGASKVRKLALPVSVIVGITAISGAFVAGNDAGHAYNTFPKMGDTWIPGDIFNMEPFLRNFFENTSTVQLDHRILATSTLFSITGLWVATRKLSLHPTVKSLIGNTLGLASLQVSLGISTLLYYVPVSMASAHQAGALTLFTFMILIMHTVRKPSPSFLKSLGCLPKSQLKK</sequence>
<comment type="caution">
    <text evidence="13">The sequence shown here is derived from an EMBL/GenBank/DDBJ whole genome shotgun (WGS) entry which is preliminary data.</text>
</comment>
<dbReference type="Proteomes" id="UP000036987">
    <property type="component" value="Unassembled WGS sequence"/>
</dbReference>
<name>A0A0K9PR39_ZOSMR</name>
<feature type="transmembrane region" description="Helical" evidence="12">
    <location>
        <begin position="263"/>
        <end position="285"/>
    </location>
</feature>